<gene>
    <name evidence="3" type="ORF">PM001_LOCUS21850</name>
</gene>
<reference evidence="3" key="1">
    <citation type="submission" date="2024-01" db="EMBL/GenBank/DDBJ databases">
        <authorList>
            <person name="Webb A."/>
        </authorList>
    </citation>
    <scope>NUCLEOTIDE SEQUENCE</scope>
    <source>
        <strain evidence="3">Pm1</strain>
    </source>
</reference>
<dbReference type="Proteomes" id="UP001162060">
    <property type="component" value="Unassembled WGS sequence"/>
</dbReference>
<proteinExistence type="predicted"/>
<evidence type="ECO:0000256" key="1">
    <source>
        <dbReference type="SAM" id="MobiDB-lite"/>
    </source>
</evidence>
<feature type="region of interest" description="Disordered" evidence="1">
    <location>
        <begin position="30"/>
        <end position="56"/>
    </location>
</feature>
<protein>
    <recommendedName>
        <fullName evidence="5">RxLR effector protein</fullName>
    </recommendedName>
</protein>
<comment type="caution">
    <text evidence="3">The sequence shown here is derived from an EMBL/GenBank/DDBJ whole genome shotgun (WGS) entry which is preliminary data.</text>
</comment>
<keyword evidence="2" id="KW-0732">Signal</keyword>
<sequence>MRPSIFLSAATICLLVFVKDAVATPNSENLVAADDENNERQSELQPQSKAEDSLPTIPPSNLTGIFIKIVPGNNGSLPSHKDGNFFDESSSVSSTSSISSASQVNSTGFFDDVNKHHHERKYNRWLREGLTAEKAKKKYVELGPMVAFTHPIKGMELHAYPPWLHEKCQFVDNVDKPACVDEKKTLEA</sequence>
<feature type="signal peptide" evidence="2">
    <location>
        <begin position="1"/>
        <end position="23"/>
    </location>
</feature>
<evidence type="ECO:0008006" key="5">
    <source>
        <dbReference type="Google" id="ProtNLM"/>
    </source>
</evidence>
<evidence type="ECO:0000256" key="2">
    <source>
        <dbReference type="SAM" id="SignalP"/>
    </source>
</evidence>
<name>A0AAV1UQ94_9STRA</name>
<organism evidence="3 4">
    <name type="scientific">Peronospora matthiolae</name>
    <dbReference type="NCBI Taxonomy" id="2874970"/>
    <lineage>
        <taxon>Eukaryota</taxon>
        <taxon>Sar</taxon>
        <taxon>Stramenopiles</taxon>
        <taxon>Oomycota</taxon>
        <taxon>Peronosporomycetes</taxon>
        <taxon>Peronosporales</taxon>
        <taxon>Peronosporaceae</taxon>
        <taxon>Peronospora</taxon>
    </lineage>
</organism>
<evidence type="ECO:0000313" key="3">
    <source>
        <dbReference type="EMBL" id="CAK7936700.1"/>
    </source>
</evidence>
<dbReference type="EMBL" id="CAKLBY020000225">
    <property type="protein sequence ID" value="CAK7936700.1"/>
    <property type="molecule type" value="Genomic_DNA"/>
</dbReference>
<dbReference type="AlphaFoldDB" id="A0AAV1UQ94"/>
<accession>A0AAV1UQ94</accession>
<evidence type="ECO:0000313" key="4">
    <source>
        <dbReference type="Proteomes" id="UP001162060"/>
    </source>
</evidence>
<feature type="chain" id="PRO_5043494627" description="RxLR effector protein" evidence="2">
    <location>
        <begin position="24"/>
        <end position="188"/>
    </location>
</feature>